<reference evidence="2 3" key="1">
    <citation type="journal article" date="2016" name="Nat. Commun.">
        <title>Thousands of microbial genomes shed light on interconnected biogeochemical processes in an aquifer system.</title>
        <authorList>
            <person name="Anantharaman K."/>
            <person name="Brown C.T."/>
            <person name="Hug L.A."/>
            <person name="Sharon I."/>
            <person name="Castelle C.J."/>
            <person name="Probst A.J."/>
            <person name="Thomas B.C."/>
            <person name="Singh A."/>
            <person name="Wilkins M.J."/>
            <person name="Karaoz U."/>
            <person name="Brodie E.L."/>
            <person name="Williams K.H."/>
            <person name="Hubbard S.S."/>
            <person name="Banfield J.F."/>
        </authorList>
    </citation>
    <scope>NUCLEOTIDE SEQUENCE [LARGE SCALE GENOMIC DNA]</scope>
</reference>
<feature type="region of interest" description="Disordered" evidence="1">
    <location>
        <begin position="72"/>
        <end position="101"/>
    </location>
</feature>
<dbReference type="AlphaFoldDB" id="A0A1F8CL41"/>
<dbReference type="EMBL" id="MGHS01000012">
    <property type="protein sequence ID" value="OGM76964.1"/>
    <property type="molecule type" value="Genomic_DNA"/>
</dbReference>
<name>A0A1F8CL41_9BACT</name>
<accession>A0A1F8CL41</accession>
<evidence type="ECO:0000313" key="3">
    <source>
        <dbReference type="Proteomes" id="UP000177855"/>
    </source>
</evidence>
<dbReference type="Proteomes" id="UP000177855">
    <property type="component" value="Unassembled WGS sequence"/>
</dbReference>
<sequence>MKFARKPKENPVVLVDLTGPEHTLGDYSNQTQALLGLARILAEKGIGPGKEFIDNLQIQEFVDRNTRLVEERGLMRQSPESSPKLILSRRFPGPSQERDKF</sequence>
<evidence type="ECO:0000256" key="1">
    <source>
        <dbReference type="SAM" id="MobiDB-lite"/>
    </source>
</evidence>
<proteinExistence type="predicted"/>
<organism evidence="2 3">
    <name type="scientific">Candidatus Woesebacteria bacterium RIFOXYA1_FULL_40_18</name>
    <dbReference type="NCBI Taxonomy" id="1802532"/>
    <lineage>
        <taxon>Bacteria</taxon>
        <taxon>Candidatus Woeseibacteriota</taxon>
    </lineage>
</organism>
<gene>
    <name evidence="2" type="ORF">A2210_00845</name>
</gene>
<evidence type="ECO:0000313" key="2">
    <source>
        <dbReference type="EMBL" id="OGM76964.1"/>
    </source>
</evidence>
<protein>
    <submittedName>
        <fullName evidence="2">Uncharacterized protein</fullName>
    </submittedName>
</protein>
<comment type="caution">
    <text evidence="2">The sequence shown here is derived from an EMBL/GenBank/DDBJ whole genome shotgun (WGS) entry which is preliminary data.</text>
</comment>